<dbReference type="PANTHER" id="PTHR42749:SF1">
    <property type="entry name" value="CELL SHAPE-DETERMINING PROTEIN MREB"/>
    <property type="match status" value="1"/>
</dbReference>
<keyword evidence="3" id="KW-0547">Nucleotide-binding</keyword>
<dbReference type="Gene3D" id="3.30.420.40">
    <property type="match status" value="2"/>
</dbReference>
<feature type="non-terminal residue" evidence="7">
    <location>
        <position position="178"/>
    </location>
</feature>
<reference evidence="7" key="1">
    <citation type="submission" date="2018-05" db="EMBL/GenBank/DDBJ databases">
        <authorList>
            <person name="Lanie J.A."/>
            <person name="Ng W.-L."/>
            <person name="Kazmierczak K.M."/>
            <person name="Andrzejewski T.M."/>
            <person name="Davidsen T.M."/>
            <person name="Wayne K.J."/>
            <person name="Tettelin H."/>
            <person name="Glass J.I."/>
            <person name="Rusch D."/>
            <person name="Podicherti R."/>
            <person name="Tsui H.-C.T."/>
            <person name="Winkler M.E."/>
        </authorList>
    </citation>
    <scope>NUCLEOTIDE SEQUENCE</scope>
</reference>
<dbReference type="InterPro" id="IPR004753">
    <property type="entry name" value="MreB"/>
</dbReference>
<sequence>MLGVSNLRNIVTGDIAIDLGTANTLVWIKGQGIVLNEPSIVARNVVNGDIIAVGNEAREMVGRTHSGIETIRPLKDGVIADYKMTDAMISGFIRKIKLSRIARPRIVICIPSGVTDVEQRSVMESAEHANASEVYLIEEPMAAAIGIGIDVSKPVGNMIVDIGGGTTEIAVISLNGIG</sequence>
<evidence type="ECO:0000256" key="1">
    <source>
        <dbReference type="ARBA" id="ARBA00004496"/>
    </source>
</evidence>
<proteinExistence type="inferred from homology"/>
<evidence type="ECO:0000256" key="3">
    <source>
        <dbReference type="ARBA" id="ARBA00022741"/>
    </source>
</evidence>
<keyword evidence="2" id="KW-0963">Cytoplasm</keyword>
<evidence type="ECO:0000256" key="6">
    <source>
        <dbReference type="ARBA" id="ARBA00023458"/>
    </source>
</evidence>
<organism evidence="7">
    <name type="scientific">marine metagenome</name>
    <dbReference type="NCBI Taxonomy" id="408172"/>
    <lineage>
        <taxon>unclassified sequences</taxon>
        <taxon>metagenomes</taxon>
        <taxon>ecological metagenomes</taxon>
    </lineage>
</organism>
<dbReference type="PRINTS" id="PR01652">
    <property type="entry name" value="SHAPEPROTEIN"/>
</dbReference>
<dbReference type="Pfam" id="PF06723">
    <property type="entry name" value="MreB_Mbl"/>
    <property type="match status" value="1"/>
</dbReference>
<dbReference type="InterPro" id="IPR043129">
    <property type="entry name" value="ATPase_NBD"/>
</dbReference>
<dbReference type="SUPFAM" id="SSF53067">
    <property type="entry name" value="Actin-like ATPase domain"/>
    <property type="match status" value="2"/>
</dbReference>
<evidence type="ECO:0000256" key="2">
    <source>
        <dbReference type="ARBA" id="ARBA00022490"/>
    </source>
</evidence>
<dbReference type="GO" id="GO:0005524">
    <property type="term" value="F:ATP binding"/>
    <property type="evidence" value="ECO:0007669"/>
    <property type="project" value="UniProtKB-KW"/>
</dbReference>
<keyword evidence="4" id="KW-0067">ATP-binding</keyword>
<accession>A0A382P496</accession>
<comment type="subcellular location">
    <subcellularLocation>
        <location evidence="1">Cytoplasm</location>
    </subcellularLocation>
</comment>
<name>A0A382P496_9ZZZZ</name>
<evidence type="ECO:0000256" key="4">
    <source>
        <dbReference type="ARBA" id="ARBA00022840"/>
    </source>
</evidence>
<comment type="similarity">
    <text evidence="6">Belongs to the FtsA/MreB family.</text>
</comment>
<gene>
    <name evidence="7" type="ORF">METZ01_LOCUS320990</name>
</gene>
<protein>
    <recommendedName>
        <fullName evidence="8">Rod shape-determining protein MreB</fullName>
    </recommendedName>
</protein>
<keyword evidence="5" id="KW-0133">Cell shape</keyword>
<dbReference type="EMBL" id="UINC01104744">
    <property type="protein sequence ID" value="SVC68136.1"/>
    <property type="molecule type" value="Genomic_DNA"/>
</dbReference>
<dbReference type="GO" id="GO:0000902">
    <property type="term" value="P:cell morphogenesis"/>
    <property type="evidence" value="ECO:0007669"/>
    <property type="project" value="InterPro"/>
</dbReference>
<evidence type="ECO:0000313" key="7">
    <source>
        <dbReference type="EMBL" id="SVC68136.1"/>
    </source>
</evidence>
<dbReference type="GO" id="GO:0008360">
    <property type="term" value="P:regulation of cell shape"/>
    <property type="evidence" value="ECO:0007669"/>
    <property type="project" value="UniProtKB-KW"/>
</dbReference>
<dbReference type="GO" id="GO:0005737">
    <property type="term" value="C:cytoplasm"/>
    <property type="evidence" value="ECO:0007669"/>
    <property type="project" value="UniProtKB-SubCell"/>
</dbReference>
<dbReference type="InterPro" id="IPR056546">
    <property type="entry name" value="MreB_MamK-like"/>
</dbReference>
<dbReference type="AlphaFoldDB" id="A0A382P496"/>
<evidence type="ECO:0008006" key="8">
    <source>
        <dbReference type="Google" id="ProtNLM"/>
    </source>
</evidence>
<evidence type="ECO:0000256" key="5">
    <source>
        <dbReference type="ARBA" id="ARBA00022960"/>
    </source>
</evidence>
<dbReference type="PANTHER" id="PTHR42749">
    <property type="entry name" value="CELL SHAPE-DETERMINING PROTEIN MREB"/>
    <property type="match status" value="1"/>
</dbReference>